<dbReference type="HOGENOM" id="CLU_446166_0_0_1"/>
<dbReference type="EMBL" id="KB445552">
    <property type="protein sequence ID" value="EMC99127.1"/>
    <property type="molecule type" value="Genomic_DNA"/>
</dbReference>
<feature type="region of interest" description="Disordered" evidence="1">
    <location>
        <begin position="283"/>
        <end position="384"/>
    </location>
</feature>
<sequence>MARVSFGSRAGIANDFTANGALGLRQSRVSGVYGSLPDLTFALKKEIAACTESELPELTTCELSIEENATLPLLRPTIGPYADGGEHDLPEEYKEVWTDGSEEFPGLTATLPKASITSILGVPKGQPRQIVQRAASRAIVQAIESADGFRYSFNNAWAAKDEGGLRYSYICQDSMQNKDRHANGFTKTQKHLKGEGERGPRKATYDCKGSISVKFSGSRRRVDVYYRHYAIHSTVAEQKSLPRPLPQRYPVIANPAASSYPATAPSRSTGGLYGHLQTENAAHGELPSTLPPSAPVRSESLSGRPSKRKRYEDGSVDPSRPLSLSELLQQSDTAKASIDHTEPEHAQHASGVPPPVQYNLPSWQAPPSAPPPPKPGPPQQRTQYNNVSGVAYPLPYQPQHYSQAQQYPQNPQMPVAKQSRQNSTAQAPGLFSTLKPVSQKKSSSGTHPSQFIMYQSYRAKTSCNNCRSIKKKVRDTTSPTINSMLTLFSVMKYARSAVVVQGLVRCSVFTTALQLLHRCTIRTTTACQMHKRHHSQQRLRSCSCQEATPRFKPTSIPIQCRATTRHRRVQLHRTRRHRLCRIRRLLRCCRLLSRRRYPKGKTVRIHGFPEGD</sequence>
<organism evidence="2 3">
    <name type="scientific">Baudoinia panamericana (strain UAMH 10762)</name>
    <name type="common">Angels' share fungus</name>
    <name type="synonym">Baudoinia compniacensis (strain UAMH 10762)</name>
    <dbReference type="NCBI Taxonomy" id="717646"/>
    <lineage>
        <taxon>Eukaryota</taxon>
        <taxon>Fungi</taxon>
        <taxon>Dikarya</taxon>
        <taxon>Ascomycota</taxon>
        <taxon>Pezizomycotina</taxon>
        <taxon>Dothideomycetes</taxon>
        <taxon>Dothideomycetidae</taxon>
        <taxon>Mycosphaerellales</taxon>
        <taxon>Teratosphaeriaceae</taxon>
        <taxon>Baudoinia</taxon>
    </lineage>
</organism>
<dbReference type="eggNOG" id="ENOG502SABA">
    <property type="taxonomic scope" value="Eukaryota"/>
</dbReference>
<evidence type="ECO:0000313" key="3">
    <source>
        <dbReference type="Proteomes" id="UP000011761"/>
    </source>
</evidence>
<feature type="region of interest" description="Disordered" evidence="1">
    <location>
        <begin position="401"/>
        <end position="426"/>
    </location>
</feature>
<reference evidence="2 3" key="1">
    <citation type="journal article" date="2012" name="PLoS Pathog.">
        <title>Diverse lifestyles and strategies of plant pathogenesis encoded in the genomes of eighteen Dothideomycetes fungi.</title>
        <authorList>
            <person name="Ohm R.A."/>
            <person name="Feau N."/>
            <person name="Henrissat B."/>
            <person name="Schoch C.L."/>
            <person name="Horwitz B.A."/>
            <person name="Barry K.W."/>
            <person name="Condon B.J."/>
            <person name="Copeland A.C."/>
            <person name="Dhillon B."/>
            <person name="Glaser F."/>
            <person name="Hesse C.N."/>
            <person name="Kosti I."/>
            <person name="LaButti K."/>
            <person name="Lindquist E.A."/>
            <person name="Lucas S."/>
            <person name="Salamov A.A."/>
            <person name="Bradshaw R.E."/>
            <person name="Ciuffetti L."/>
            <person name="Hamelin R.C."/>
            <person name="Kema G.H.J."/>
            <person name="Lawrence C."/>
            <person name="Scott J.A."/>
            <person name="Spatafora J.W."/>
            <person name="Turgeon B.G."/>
            <person name="de Wit P.J.G.M."/>
            <person name="Zhong S."/>
            <person name="Goodwin S.B."/>
            <person name="Grigoriev I.V."/>
        </authorList>
    </citation>
    <scope>NUCLEOTIDE SEQUENCE [LARGE SCALE GENOMIC DNA]</scope>
    <source>
        <strain evidence="2 3">UAMH 10762</strain>
    </source>
</reference>
<gene>
    <name evidence="2" type="ORF">BAUCODRAFT_392479</name>
</gene>
<dbReference type="AlphaFoldDB" id="M2LWT0"/>
<feature type="compositionally biased region" description="Pro residues" evidence="1">
    <location>
        <begin position="367"/>
        <end position="378"/>
    </location>
</feature>
<keyword evidence="3" id="KW-1185">Reference proteome</keyword>
<name>M2LWT0_BAUPA</name>
<dbReference type="KEGG" id="bcom:BAUCODRAFT_392479"/>
<dbReference type="Proteomes" id="UP000011761">
    <property type="component" value="Unassembled WGS sequence"/>
</dbReference>
<feature type="compositionally biased region" description="Basic and acidic residues" evidence="1">
    <location>
        <begin position="337"/>
        <end position="347"/>
    </location>
</feature>
<proteinExistence type="predicted"/>
<evidence type="ECO:0000313" key="2">
    <source>
        <dbReference type="EMBL" id="EMC99127.1"/>
    </source>
</evidence>
<dbReference type="RefSeq" id="XP_007674133.1">
    <property type="nucleotide sequence ID" value="XM_007675943.1"/>
</dbReference>
<evidence type="ECO:0000256" key="1">
    <source>
        <dbReference type="SAM" id="MobiDB-lite"/>
    </source>
</evidence>
<accession>M2LWT0</accession>
<dbReference type="STRING" id="717646.M2LWT0"/>
<dbReference type="OrthoDB" id="3251668at2759"/>
<dbReference type="GeneID" id="19113751"/>
<protein>
    <submittedName>
        <fullName evidence="2">Uncharacterized protein</fullName>
    </submittedName>
</protein>